<dbReference type="Gene3D" id="3.20.20.30">
    <property type="entry name" value="Luciferase-like domain"/>
    <property type="match status" value="1"/>
</dbReference>
<evidence type="ECO:0000259" key="5">
    <source>
        <dbReference type="Pfam" id="PF00296"/>
    </source>
</evidence>
<gene>
    <name evidence="6" type="ORF">BKG84_24310</name>
</gene>
<dbReference type="InterPro" id="IPR036661">
    <property type="entry name" value="Luciferase-like_sf"/>
</dbReference>
<dbReference type="PANTHER" id="PTHR42847">
    <property type="entry name" value="ALKANESULFONATE MONOOXYGENASE"/>
    <property type="match status" value="1"/>
</dbReference>
<dbReference type="InterPro" id="IPR050172">
    <property type="entry name" value="SsuD_RutA_monooxygenase"/>
</dbReference>
<dbReference type="NCBIfam" id="TIGR03619">
    <property type="entry name" value="F420_Rv2161c"/>
    <property type="match status" value="1"/>
</dbReference>
<keyword evidence="1" id="KW-0285">Flavoprotein</keyword>
<dbReference type="PANTHER" id="PTHR42847:SF4">
    <property type="entry name" value="ALKANESULFONATE MONOOXYGENASE-RELATED"/>
    <property type="match status" value="1"/>
</dbReference>
<evidence type="ECO:0000256" key="3">
    <source>
        <dbReference type="ARBA" id="ARBA00023002"/>
    </source>
</evidence>
<dbReference type="Pfam" id="PF00296">
    <property type="entry name" value="Bac_luciferase"/>
    <property type="match status" value="1"/>
</dbReference>
<sequence length="311" mass="33148">MTPQDNDRPTVGLFAVNMQPTVHPAALGEIATLAEELGYDSLWAGEHVVLPDSPESGSPFDPALELVDPLITLAHLSGVTRTIKLATGVVILPLHNPLLLAKQLASLDVLCNGRLIFGYGNGYLEQSFDAVGVPFADRASRSNEYLRAMRALWHTEKPAYTGSHVSFSQVDAHPRPLQRSLHTVVGGASTRALREAATHAHGWYAWGMTPDALAEAKNALDTMVRNNSRAEELGRIQITVTPPQGATVGAAQIDAFGAAGADRIVLFPPDGLTIAELRAFIRAHAPAAIGAMPAPISTPRHEESHGHSTNP</sequence>
<keyword evidence="4" id="KW-0503">Monooxygenase</keyword>
<dbReference type="InterPro" id="IPR019921">
    <property type="entry name" value="Lucif-like_OxRdtase_Rv2161c"/>
</dbReference>
<dbReference type="Proteomes" id="UP000179441">
    <property type="component" value="Unassembled WGS sequence"/>
</dbReference>
<evidence type="ECO:0000256" key="1">
    <source>
        <dbReference type="ARBA" id="ARBA00022630"/>
    </source>
</evidence>
<evidence type="ECO:0000313" key="6">
    <source>
        <dbReference type="EMBL" id="OHU76424.1"/>
    </source>
</evidence>
<protein>
    <recommendedName>
        <fullName evidence="5">Luciferase-like domain-containing protein</fullName>
    </recommendedName>
</protein>
<dbReference type="AlphaFoldDB" id="A0A1S1LUH1"/>
<keyword evidence="3" id="KW-0560">Oxidoreductase</keyword>
<dbReference type="GO" id="GO:0008726">
    <property type="term" value="F:alkanesulfonate monooxygenase activity"/>
    <property type="evidence" value="ECO:0007669"/>
    <property type="project" value="TreeGrafter"/>
</dbReference>
<dbReference type="SUPFAM" id="SSF51679">
    <property type="entry name" value="Bacterial luciferase-like"/>
    <property type="match status" value="1"/>
</dbReference>
<dbReference type="EMBL" id="MLIS01000003">
    <property type="protein sequence ID" value="OHU76424.1"/>
    <property type="molecule type" value="Genomic_DNA"/>
</dbReference>
<organism evidence="6 7">
    <name type="scientific">Mycobacteroides chelonae</name>
    <name type="common">Mycobacterium chelonae</name>
    <dbReference type="NCBI Taxonomy" id="1774"/>
    <lineage>
        <taxon>Bacteria</taxon>
        <taxon>Bacillati</taxon>
        <taxon>Actinomycetota</taxon>
        <taxon>Actinomycetes</taxon>
        <taxon>Mycobacteriales</taxon>
        <taxon>Mycobacteriaceae</taxon>
        <taxon>Mycobacteroides</taxon>
    </lineage>
</organism>
<dbReference type="RefSeq" id="WP_070931210.1">
    <property type="nucleotide sequence ID" value="NZ_CP050145.1"/>
</dbReference>
<keyword evidence="7" id="KW-1185">Reference proteome</keyword>
<dbReference type="GO" id="GO:0046306">
    <property type="term" value="P:alkanesulfonate catabolic process"/>
    <property type="evidence" value="ECO:0007669"/>
    <property type="project" value="TreeGrafter"/>
</dbReference>
<proteinExistence type="predicted"/>
<feature type="domain" description="Luciferase-like" evidence="5">
    <location>
        <begin position="21"/>
        <end position="236"/>
    </location>
</feature>
<evidence type="ECO:0000256" key="2">
    <source>
        <dbReference type="ARBA" id="ARBA00022643"/>
    </source>
</evidence>
<keyword evidence="2" id="KW-0288">FMN</keyword>
<dbReference type="InterPro" id="IPR011251">
    <property type="entry name" value="Luciferase-like_dom"/>
</dbReference>
<reference evidence="6 7" key="1">
    <citation type="submission" date="2016-10" db="EMBL/GenBank/DDBJ databases">
        <title>Evaluation of Human, Veterinary and Environmental Mycobacterium chelonae Isolates by Core Genome Phylogenomic Analysis, Targeted Gene Comparison, and Anti-microbial Susceptibility Patterns: A Tale of Mistaken Identities.</title>
        <authorList>
            <person name="Fogelson S.B."/>
            <person name="Camus A.C."/>
            <person name="Lorenz W."/>
            <person name="Vasireddy R."/>
            <person name="Vasireddy S."/>
            <person name="Smith T."/>
            <person name="Brown-Elliott B.A."/>
            <person name="Wallace R.J.Jr."/>
            <person name="Hasan N.A."/>
            <person name="Reischl U."/>
            <person name="Sanchez S."/>
        </authorList>
    </citation>
    <scope>NUCLEOTIDE SEQUENCE [LARGE SCALE GENOMIC DNA]</scope>
    <source>
        <strain evidence="6 7">15518</strain>
    </source>
</reference>
<name>A0A1S1LUH1_MYCCH</name>
<evidence type="ECO:0000256" key="4">
    <source>
        <dbReference type="ARBA" id="ARBA00023033"/>
    </source>
</evidence>
<accession>A0A1S1LUH1</accession>
<comment type="caution">
    <text evidence="6">The sequence shown here is derived from an EMBL/GenBank/DDBJ whole genome shotgun (WGS) entry which is preliminary data.</text>
</comment>
<evidence type="ECO:0000313" key="7">
    <source>
        <dbReference type="Proteomes" id="UP000179441"/>
    </source>
</evidence>